<gene>
    <name evidence="2" type="ORF">RF55_29</name>
    <name evidence="3" type="ORF">RF55_32</name>
</gene>
<keyword evidence="4" id="KW-1185">Reference proteome</keyword>
<name>A0A0J7LBB1_LASNI</name>
<dbReference type="EMBL" id="LBMM01000011">
    <property type="protein sequence ID" value="KMR05365.1"/>
    <property type="molecule type" value="Genomic_DNA"/>
</dbReference>
<reference evidence="3 4" key="1">
    <citation type="submission" date="2015-04" db="EMBL/GenBank/DDBJ databases">
        <title>Lasius niger genome sequencing.</title>
        <authorList>
            <person name="Konorov E.A."/>
            <person name="Nikitin M.A."/>
            <person name="Kirill M.V."/>
            <person name="Chang P."/>
        </authorList>
    </citation>
    <scope>NUCLEOTIDE SEQUENCE [LARGE SCALE GENOMIC DNA]</scope>
    <source>
        <tissue evidence="3">Whole</tissue>
    </source>
</reference>
<dbReference type="EMBL" id="LBMM01000011">
    <property type="protein sequence ID" value="KMR05362.1"/>
    <property type="molecule type" value="Genomic_DNA"/>
</dbReference>
<organism evidence="3 4">
    <name type="scientific">Lasius niger</name>
    <name type="common">Black garden ant</name>
    <dbReference type="NCBI Taxonomy" id="67767"/>
    <lineage>
        <taxon>Eukaryota</taxon>
        <taxon>Metazoa</taxon>
        <taxon>Ecdysozoa</taxon>
        <taxon>Arthropoda</taxon>
        <taxon>Hexapoda</taxon>
        <taxon>Insecta</taxon>
        <taxon>Pterygota</taxon>
        <taxon>Neoptera</taxon>
        <taxon>Endopterygota</taxon>
        <taxon>Hymenoptera</taxon>
        <taxon>Apocrita</taxon>
        <taxon>Aculeata</taxon>
        <taxon>Formicoidea</taxon>
        <taxon>Formicidae</taxon>
        <taxon>Formicinae</taxon>
        <taxon>Lasius</taxon>
        <taxon>Lasius</taxon>
    </lineage>
</organism>
<protein>
    <submittedName>
        <fullName evidence="3">Transmembrane protein 132d</fullName>
    </submittedName>
</protein>
<sequence length="168" mass="18644">MYGRVRAVPPPFYACAEPVVRKAPAQHAGAGGSPSTVPFRVTGFDWPERGGTPAASLAPKLVRNADVLTFRARISLAAGSTSPQRALGIRTRRAVCWCSVRIAYGKRTDIRSSVYSQEQVVVEIRERDCFEARSRYEVPVQHSGVQFRKDNDDSARMKKRGSSRYLTE</sequence>
<keyword evidence="3" id="KW-0812">Transmembrane</keyword>
<comment type="caution">
    <text evidence="3">The sequence shown here is derived from an EMBL/GenBank/DDBJ whole genome shotgun (WGS) entry which is preliminary data.</text>
</comment>
<dbReference type="AlphaFoldDB" id="A0A0J7LBB1"/>
<feature type="compositionally biased region" description="Basic and acidic residues" evidence="1">
    <location>
        <begin position="147"/>
        <end position="156"/>
    </location>
</feature>
<feature type="region of interest" description="Disordered" evidence="1">
    <location>
        <begin position="147"/>
        <end position="168"/>
    </location>
</feature>
<evidence type="ECO:0000256" key="1">
    <source>
        <dbReference type="SAM" id="MobiDB-lite"/>
    </source>
</evidence>
<dbReference type="PaxDb" id="67767-A0A0J7LBB1"/>
<keyword evidence="3" id="KW-0472">Membrane</keyword>
<dbReference type="Proteomes" id="UP000036403">
    <property type="component" value="Unassembled WGS sequence"/>
</dbReference>
<evidence type="ECO:0000313" key="4">
    <source>
        <dbReference type="Proteomes" id="UP000036403"/>
    </source>
</evidence>
<evidence type="ECO:0000313" key="2">
    <source>
        <dbReference type="EMBL" id="KMR05362.1"/>
    </source>
</evidence>
<accession>A0A0J7LBB1</accession>
<evidence type="ECO:0000313" key="3">
    <source>
        <dbReference type="EMBL" id="KMR05365.1"/>
    </source>
</evidence>
<proteinExistence type="predicted"/>